<sequence>MDNSLKNRELVGGNYLVPHRLIFLLVKLWAIVKTPYPLSQGYPQVSYGLL</sequence>
<accession>A0A6J6DZS2</accession>
<proteinExistence type="predicted"/>
<gene>
    <name evidence="1" type="ORF">UFOPK1726_00023</name>
</gene>
<name>A0A6J6DZS2_9ZZZZ</name>
<dbReference type="AlphaFoldDB" id="A0A6J6DZS2"/>
<organism evidence="1">
    <name type="scientific">freshwater metagenome</name>
    <dbReference type="NCBI Taxonomy" id="449393"/>
    <lineage>
        <taxon>unclassified sequences</taxon>
        <taxon>metagenomes</taxon>
        <taxon>ecological metagenomes</taxon>
    </lineage>
</organism>
<dbReference type="EMBL" id="CAEZTT010000001">
    <property type="protein sequence ID" value="CAB4566568.1"/>
    <property type="molecule type" value="Genomic_DNA"/>
</dbReference>
<reference evidence="1" key="1">
    <citation type="submission" date="2020-05" db="EMBL/GenBank/DDBJ databases">
        <authorList>
            <person name="Chiriac C."/>
            <person name="Salcher M."/>
            <person name="Ghai R."/>
            <person name="Kavagutti S V."/>
        </authorList>
    </citation>
    <scope>NUCLEOTIDE SEQUENCE</scope>
</reference>
<protein>
    <submittedName>
        <fullName evidence="1">Unannotated protein</fullName>
    </submittedName>
</protein>
<evidence type="ECO:0000313" key="1">
    <source>
        <dbReference type="EMBL" id="CAB4566568.1"/>
    </source>
</evidence>